<protein>
    <submittedName>
        <fullName evidence="2">Uncharacterized protein</fullName>
    </submittedName>
</protein>
<accession>A0A653DD79</accession>
<name>A0A653DD79_CALMS</name>
<sequence length="67" mass="7306">MPHVRTLHAVRLHTGARILRPFGRLPGQVPSGREGARQSGSSEDRTPGAMARAITVHADTKKVMYFA</sequence>
<keyword evidence="3" id="KW-1185">Reference proteome</keyword>
<reference evidence="2 3" key="1">
    <citation type="submission" date="2019-01" db="EMBL/GenBank/DDBJ databases">
        <authorList>
            <person name="Sayadi A."/>
        </authorList>
    </citation>
    <scope>NUCLEOTIDE SEQUENCE [LARGE SCALE GENOMIC DNA]</scope>
</reference>
<evidence type="ECO:0000313" key="3">
    <source>
        <dbReference type="Proteomes" id="UP000410492"/>
    </source>
</evidence>
<gene>
    <name evidence="2" type="ORF">CALMAC_LOCUS16588</name>
</gene>
<organism evidence="2 3">
    <name type="scientific">Callosobruchus maculatus</name>
    <name type="common">Southern cowpea weevil</name>
    <name type="synonym">Pulse bruchid</name>
    <dbReference type="NCBI Taxonomy" id="64391"/>
    <lineage>
        <taxon>Eukaryota</taxon>
        <taxon>Metazoa</taxon>
        <taxon>Ecdysozoa</taxon>
        <taxon>Arthropoda</taxon>
        <taxon>Hexapoda</taxon>
        <taxon>Insecta</taxon>
        <taxon>Pterygota</taxon>
        <taxon>Neoptera</taxon>
        <taxon>Endopterygota</taxon>
        <taxon>Coleoptera</taxon>
        <taxon>Polyphaga</taxon>
        <taxon>Cucujiformia</taxon>
        <taxon>Chrysomeloidea</taxon>
        <taxon>Chrysomelidae</taxon>
        <taxon>Bruchinae</taxon>
        <taxon>Bruchini</taxon>
        <taxon>Callosobruchus</taxon>
    </lineage>
</organism>
<feature type="region of interest" description="Disordered" evidence="1">
    <location>
        <begin position="22"/>
        <end position="50"/>
    </location>
</feature>
<proteinExistence type="predicted"/>
<evidence type="ECO:0000256" key="1">
    <source>
        <dbReference type="SAM" id="MobiDB-lite"/>
    </source>
</evidence>
<dbReference type="OrthoDB" id="10252740at2759"/>
<dbReference type="EMBL" id="CAACVG010011485">
    <property type="protein sequence ID" value="VEN58164.1"/>
    <property type="molecule type" value="Genomic_DNA"/>
</dbReference>
<dbReference type="Proteomes" id="UP000410492">
    <property type="component" value="Unassembled WGS sequence"/>
</dbReference>
<dbReference type="AlphaFoldDB" id="A0A653DD79"/>
<evidence type="ECO:0000313" key="2">
    <source>
        <dbReference type="EMBL" id="VEN58164.1"/>
    </source>
</evidence>